<sequence>MSLTSESMTPADIAAVTGNCGGNGMWGDGSWFLIILFLFVFCGWGGNGWGNNGWGGNGGAADNYVLASDFATLQRQIDSSTASLERKSDAINSGLCDGFYAMNTTALNGFSGVNQNLSNGFAQAELSRANGQMGLMQQMNANNITAMQNANALQAQLAQCCCDNREAISGVNYNMAMNTNAVQHSVESGFCQTNYNNANNTRDIIDNQNSNARAILDALNAQQIAAKDAKIAEQNQQIFGLQLAASQQAQNNYLVQTLKPAPVPSFPAGQLYGYMGGCCNPCNSCS</sequence>
<accession>A0A8S5S4Q1</accession>
<proteinExistence type="predicted"/>
<evidence type="ECO:0000256" key="1">
    <source>
        <dbReference type="SAM" id="Phobius"/>
    </source>
</evidence>
<keyword evidence="1" id="KW-1133">Transmembrane helix</keyword>
<organism evidence="2">
    <name type="scientific">Myoviridae sp. cthAo37</name>
    <dbReference type="NCBI Taxonomy" id="2827701"/>
    <lineage>
        <taxon>Viruses</taxon>
        <taxon>Duplodnaviria</taxon>
        <taxon>Heunggongvirae</taxon>
        <taxon>Uroviricota</taxon>
        <taxon>Caudoviricetes</taxon>
    </lineage>
</organism>
<name>A0A8S5S4Q1_9CAUD</name>
<evidence type="ECO:0000313" key="2">
    <source>
        <dbReference type="EMBL" id="DAF46012.1"/>
    </source>
</evidence>
<dbReference type="EMBL" id="BK032529">
    <property type="protein sequence ID" value="DAF46012.1"/>
    <property type="molecule type" value="Genomic_DNA"/>
</dbReference>
<feature type="transmembrane region" description="Helical" evidence="1">
    <location>
        <begin position="31"/>
        <end position="49"/>
    </location>
</feature>
<keyword evidence="1" id="KW-0472">Membrane</keyword>
<protein>
    <submittedName>
        <fullName evidence="2">Uncharacterized protein</fullName>
    </submittedName>
</protein>
<keyword evidence="1" id="KW-0812">Transmembrane</keyword>
<reference evidence="2" key="1">
    <citation type="journal article" date="2021" name="Proc. Natl. Acad. Sci. U.S.A.">
        <title>A Catalog of Tens of Thousands of Viruses from Human Metagenomes Reveals Hidden Associations with Chronic Diseases.</title>
        <authorList>
            <person name="Tisza M.J."/>
            <person name="Buck C.B."/>
        </authorList>
    </citation>
    <scope>NUCLEOTIDE SEQUENCE</scope>
    <source>
        <strain evidence="2">CthAo37</strain>
    </source>
</reference>